<gene>
    <name evidence="1" type="ORF">UFOPK1908_01489</name>
</gene>
<dbReference type="Gene3D" id="2.30.30.110">
    <property type="match status" value="1"/>
</dbReference>
<name>A0A6J6J4A7_9ZZZZ</name>
<proteinExistence type="predicted"/>
<dbReference type="EMBL" id="CAEZVB010000112">
    <property type="protein sequence ID" value="CAB4631444.1"/>
    <property type="molecule type" value="Genomic_DNA"/>
</dbReference>
<dbReference type="GO" id="GO:0003677">
    <property type="term" value="F:DNA binding"/>
    <property type="evidence" value="ECO:0007669"/>
    <property type="project" value="InterPro"/>
</dbReference>
<evidence type="ECO:0000313" key="1">
    <source>
        <dbReference type="EMBL" id="CAB4631444.1"/>
    </source>
</evidence>
<dbReference type="AlphaFoldDB" id="A0A6J6J4A7"/>
<dbReference type="Pfam" id="PF02452">
    <property type="entry name" value="PemK_toxin"/>
    <property type="match status" value="1"/>
</dbReference>
<accession>A0A6J6J4A7</accession>
<protein>
    <submittedName>
        <fullName evidence="1">Unannotated protein</fullName>
    </submittedName>
</protein>
<dbReference type="InterPro" id="IPR003477">
    <property type="entry name" value="PemK-like"/>
</dbReference>
<sequence length="109" mass="11854">MSAIRNGVRGRIYAAFNEATQNEKYFVVVSNNRRNQALPTSLAVRLTTSVKPSLSSIVELSAGDPLVGRALCDDIVELYHFELLRDLGALSPNTMHSINDGLRAALAIP</sequence>
<reference evidence="1" key="1">
    <citation type="submission" date="2020-05" db="EMBL/GenBank/DDBJ databases">
        <authorList>
            <person name="Chiriac C."/>
            <person name="Salcher M."/>
            <person name="Ghai R."/>
            <person name="Kavagutti S V."/>
        </authorList>
    </citation>
    <scope>NUCLEOTIDE SEQUENCE</scope>
</reference>
<dbReference type="InterPro" id="IPR011067">
    <property type="entry name" value="Plasmid_toxin/cell-grow_inhib"/>
</dbReference>
<organism evidence="1">
    <name type="scientific">freshwater metagenome</name>
    <dbReference type="NCBI Taxonomy" id="449393"/>
    <lineage>
        <taxon>unclassified sequences</taxon>
        <taxon>metagenomes</taxon>
        <taxon>ecological metagenomes</taxon>
    </lineage>
</organism>
<dbReference type="SUPFAM" id="SSF50118">
    <property type="entry name" value="Cell growth inhibitor/plasmid maintenance toxic component"/>
    <property type="match status" value="1"/>
</dbReference>